<organism evidence="1 2">
    <name type="scientific">Sorangium cellulosum</name>
    <name type="common">Polyangium cellulosum</name>
    <dbReference type="NCBI Taxonomy" id="56"/>
    <lineage>
        <taxon>Bacteria</taxon>
        <taxon>Pseudomonadati</taxon>
        <taxon>Myxococcota</taxon>
        <taxon>Polyangia</taxon>
        <taxon>Polyangiales</taxon>
        <taxon>Polyangiaceae</taxon>
        <taxon>Sorangium</taxon>
    </lineage>
</organism>
<dbReference type="AlphaFoldDB" id="A0A150RJT1"/>
<comment type="caution">
    <text evidence="1">The sequence shown here is derived from an EMBL/GenBank/DDBJ whole genome shotgun (WGS) entry which is preliminary data.</text>
</comment>
<reference evidence="1 2" key="1">
    <citation type="submission" date="2014-02" db="EMBL/GenBank/DDBJ databases">
        <title>The small core and large imbalanced accessory genome model reveals a collaborative survival strategy of Sorangium cellulosum strains in nature.</title>
        <authorList>
            <person name="Han K."/>
            <person name="Peng R."/>
            <person name="Blom J."/>
            <person name="Li Y.-Z."/>
        </authorList>
    </citation>
    <scope>NUCLEOTIDE SEQUENCE [LARGE SCALE GENOMIC DNA]</scope>
    <source>
        <strain evidence="1 2">So0149</strain>
    </source>
</reference>
<gene>
    <name evidence="1" type="ORF">BE18_27425</name>
</gene>
<evidence type="ECO:0000313" key="1">
    <source>
        <dbReference type="EMBL" id="KYF80559.1"/>
    </source>
</evidence>
<dbReference type="SUPFAM" id="SSF53474">
    <property type="entry name" value="alpha/beta-Hydrolases"/>
    <property type="match status" value="1"/>
</dbReference>
<dbReference type="EMBL" id="JEMC01003543">
    <property type="protein sequence ID" value="KYF80559.1"/>
    <property type="molecule type" value="Genomic_DNA"/>
</dbReference>
<name>A0A150RJT1_SORCE</name>
<proteinExistence type="predicted"/>
<protein>
    <submittedName>
        <fullName evidence="1">Uncharacterized protein</fullName>
    </submittedName>
</protein>
<dbReference type="Proteomes" id="UP000075515">
    <property type="component" value="Unassembled WGS sequence"/>
</dbReference>
<dbReference type="InterPro" id="IPR029058">
    <property type="entry name" value="AB_hydrolase_fold"/>
</dbReference>
<sequence>MTFLGREVRVWAGARSATPAPVVIYWHATGSRPQEAVTGLGQAAIDEITSRGGVVFAPNAYDGHGGEDGTRTTGNNVWYVGDLNTADEALACAIQQRNIDTRRVHALGFSAGGLQTAYMAYARSNYVASVVTYSGGTTGLGAPPLQDPSNPPAVMAVHGAQGSDVVVIDFARASAAFESDIKAKGGFAIDCDSGGGHRIPSGIAASSWQFLKDHPYKMRPEPYASGVPSSFPAYCKIP</sequence>
<evidence type="ECO:0000313" key="2">
    <source>
        <dbReference type="Proteomes" id="UP000075515"/>
    </source>
</evidence>
<dbReference type="Gene3D" id="3.40.50.1820">
    <property type="entry name" value="alpha/beta hydrolase"/>
    <property type="match status" value="1"/>
</dbReference>
<accession>A0A150RJT1</accession>